<organism evidence="3 4">
    <name type="scientific">Flavobacterium paronense</name>
    <dbReference type="NCBI Taxonomy" id="1392775"/>
    <lineage>
        <taxon>Bacteria</taxon>
        <taxon>Pseudomonadati</taxon>
        <taxon>Bacteroidota</taxon>
        <taxon>Flavobacteriia</taxon>
        <taxon>Flavobacteriales</taxon>
        <taxon>Flavobacteriaceae</taxon>
        <taxon>Flavobacterium</taxon>
    </lineage>
</organism>
<feature type="signal peptide" evidence="1">
    <location>
        <begin position="1"/>
        <end position="19"/>
    </location>
</feature>
<keyword evidence="1" id="KW-0732">Signal</keyword>
<evidence type="ECO:0000256" key="1">
    <source>
        <dbReference type="SAM" id="SignalP"/>
    </source>
</evidence>
<accession>A0ABV5GDR3</accession>
<protein>
    <submittedName>
        <fullName evidence="3">Energy transducer TonB</fullName>
    </submittedName>
</protein>
<dbReference type="Gene3D" id="3.30.1150.10">
    <property type="match status" value="1"/>
</dbReference>
<feature type="domain" description="TonB C-terminal" evidence="2">
    <location>
        <begin position="246"/>
        <end position="309"/>
    </location>
</feature>
<dbReference type="SUPFAM" id="SSF82185">
    <property type="entry name" value="Histone H3 K4-specific methyltransferase SET7/9 N-terminal domain"/>
    <property type="match status" value="1"/>
</dbReference>
<proteinExistence type="predicted"/>
<dbReference type="InterPro" id="IPR037682">
    <property type="entry name" value="TonB_C"/>
</dbReference>
<feature type="chain" id="PRO_5047105445" evidence="1">
    <location>
        <begin position="20"/>
        <end position="315"/>
    </location>
</feature>
<dbReference type="Pfam" id="PF03544">
    <property type="entry name" value="TonB_C"/>
    <property type="match status" value="1"/>
</dbReference>
<reference evidence="3 4" key="1">
    <citation type="submission" date="2024-09" db="EMBL/GenBank/DDBJ databases">
        <authorList>
            <person name="Sun Q."/>
            <person name="Mori K."/>
        </authorList>
    </citation>
    <scope>NUCLEOTIDE SEQUENCE [LARGE SCALE GENOMIC DNA]</scope>
    <source>
        <strain evidence="3 4">CECT 8460</strain>
    </source>
</reference>
<dbReference type="EMBL" id="JBHMFB010000016">
    <property type="protein sequence ID" value="MFB9089242.1"/>
    <property type="molecule type" value="Genomic_DNA"/>
</dbReference>
<dbReference type="Proteomes" id="UP001589576">
    <property type="component" value="Unassembled WGS sequence"/>
</dbReference>
<keyword evidence="4" id="KW-1185">Reference proteome</keyword>
<dbReference type="RefSeq" id="WP_290286214.1">
    <property type="nucleotide sequence ID" value="NZ_JAUFQN010000019.1"/>
</dbReference>
<evidence type="ECO:0000313" key="4">
    <source>
        <dbReference type="Proteomes" id="UP001589576"/>
    </source>
</evidence>
<dbReference type="Gene3D" id="2.20.110.10">
    <property type="entry name" value="Histone H3 K4-specific methyltransferase SET7/9 N-terminal domain"/>
    <property type="match status" value="1"/>
</dbReference>
<sequence>MKVKFILLFFILSSNLLLAQKPASRMFYLDSLWNETEEVNFKYYRIIKDYYADQPLHEVLDYYENDTLQMRGSTSSVDRIIKEGLFVFYYKNGKRKTVANYQENKLTGKEFEWYENGNKKSVGEYILSSDKFEPSILVLNQYWDKEGQQKVIDGNGDYEESDDSFFAAGKVSNGLKTGEWKGEDKKSKLQFIENYNNGILVSGISTDSINVPHHYEKIYTKPRPRKGIEHFYKYIGKNFNFTKQTEGRYGKVVLLFYIEKDGKASDFKVLRTADPDLDEEAIRLISNYPEWESGTYRGIKSRFSFTIPISIQSPQ</sequence>
<comment type="caution">
    <text evidence="3">The sequence shown here is derived from an EMBL/GenBank/DDBJ whole genome shotgun (WGS) entry which is preliminary data.</text>
</comment>
<evidence type="ECO:0000259" key="2">
    <source>
        <dbReference type="Pfam" id="PF03544"/>
    </source>
</evidence>
<evidence type="ECO:0000313" key="3">
    <source>
        <dbReference type="EMBL" id="MFB9089242.1"/>
    </source>
</evidence>
<name>A0ABV5GDR3_9FLAO</name>
<dbReference type="SUPFAM" id="SSF74653">
    <property type="entry name" value="TolA/TonB C-terminal domain"/>
    <property type="match status" value="1"/>
</dbReference>
<gene>
    <name evidence="3" type="ORF">ACFFUU_06495</name>
</gene>